<proteinExistence type="predicted"/>
<organism evidence="1 2">
    <name type="scientific">Corynebacterium oculi</name>
    <dbReference type="NCBI Taxonomy" id="1544416"/>
    <lineage>
        <taxon>Bacteria</taxon>
        <taxon>Bacillati</taxon>
        <taxon>Actinomycetota</taxon>
        <taxon>Actinomycetes</taxon>
        <taxon>Mycobacteriales</taxon>
        <taxon>Corynebacteriaceae</taxon>
        <taxon>Corynebacterium</taxon>
    </lineage>
</organism>
<dbReference type="EMBL" id="LKST01000001">
    <property type="protein sequence ID" value="KQB85126.1"/>
    <property type="molecule type" value="Genomic_DNA"/>
</dbReference>
<accession>A0A0Q1DXZ2</accession>
<dbReference type="STRING" id="1544416.Cocul_00261"/>
<reference evidence="1 2" key="1">
    <citation type="submission" date="2015-10" db="EMBL/GenBank/DDBJ databases">
        <title>Corynebacteirum lowii and Corynebacterium oculi species nova, derived from human clinical disease and and emended description of Corynebacterium mastiditis.</title>
        <authorList>
            <person name="Bernard K."/>
            <person name="Pacheco A.L."/>
            <person name="Mcdougall C."/>
            <person name="Burtx T."/>
            <person name="Weibe D."/>
            <person name="Tyler S."/>
            <person name="Olson A.B."/>
            <person name="Cnockaert M."/>
            <person name="Eguchi H."/>
            <person name="Kuwahara T."/>
            <person name="Nakayama-Imaohji H."/>
            <person name="Boudewijins M."/>
            <person name="Van Hoecke F."/>
            <person name="Bernier A.-M."/>
            <person name="Vandamme P."/>
        </authorList>
    </citation>
    <scope>NUCLEOTIDE SEQUENCE [LARGE SCALE GENOMIC DNA]</scope>
    <source>
        <strain evidence="1 2">NML 130210</strain>
    </source>
</reference>
<dbReference type="OrthoDB" id="4414764at2"/>
<dbReference type="PATRIC" id="fig|1544416.3.peg.267"/>
<protein>
    <submittedName>
        <fullName evidence="1">Uncharacterized protein</fullName>
    </submittedName>
</protein>
<name>A0A0Q1DXZ2_9CORY</name>
<sequence length="80" mass="8814">MTHNPLLITCPLTSRHDLYQALGCCLCQADRPAPTNLDGMADLLREAQVRTIICAQWALPAGDSRAVQEVLRDLGITLQR</sequence>
<comment type="caution">
    <text evidence="1">The sequence shown here is derived from an EMBL/GenBank/DDBJ whole genome shotgun (WGS) entry which is preliminary data.</text>
</comment>
<keyword evidence="2" id="KW-1185">Reference proteome</keyword>
<dbReference type="AlphaFoldDB" id="A0A0Q1DXZ2"/>
<evidence type="ECO:0000313" key="1">
    <source>
        <dbReference type="EMBL" id="KQB85126.1"/>
    </source>
</evidence>
<dbReference type="Proteomes" id="UP000050517">
    <property type="component" value="Unassembled WGS sequence"/>
</dbReference>
<evidence type="ECO:0000313" key="2">
    <source>
        <dbReference type="Proteomes" id="UP000050517"/>
    </source>
</evidence>
<gene>
    <name evidence="1" type="ORF">Cocul_00261</name>
</gene>
<dbReference type="RefSeq" id="WP_055121498.1">
    <property type="nucleotide sequence ID" value="NZ_LKST01000001.1"/>
</dbReference>